<feature type="domain" description="Ribosomal protein L9" evidence="7">
    <location>
        <begin position="42"/>
        <end position="79"/>
    </location>
</feature>
<dbReference type="GO" id="GO:0006412">
    <property type="term" value="P:translation"/>
    <property type="evidence" value="ECO:0007669"/>
    <property type="project" value="InterPro"/>
</dbReference>
<evidence type="ECO:0000256" key="1">
    <source>
        <dbReference type="ARBA" id="ARBA00010605"/>
    </source>
</evidence>
<evidence type="ECO:0000256" key="2">
    <source>
        <dbReference type="ARBA" id="ARBA00022730"/>
    </source>
</evidence>
<dbReference type="Gene3D" id="3.40.5.10">
    <property type="entry name" value="Ribosomal protein L9, N-terminal domain"/>
    <property type="match status" value="1"/>
</dbReference>
<dbReference type="InterPro" id="IPR000244">
    <property type="entry name" value="Ribosomal_bL9"/>
</dbReference>
<feature type="domain" description="Large ribosomal subunit protein bL9 C-terminal" evidence="8">
    <location>
        <begin position="159"/>
        <end position="225"/>
    </location>
</feature>
<name>A0AAD5TDF1_9FUNG</name>
<evidence type="ECO:0000256" key="6">
    <source>
        <dbReference type="ARBA" id="ARBA00035427"/>
    </source>
</evidence>
<keyword evidence="3" id="KW-0694">RNA-binding</keyword>
<evidence type="ECO:0000259" key="7">
    <source>
        <dbReference type="Pfam" id="PF01281"/>
    </source>
</evidence>
<dbReference type="InterPro" id="IPR020069">
    <property type="entry name" value="Ribosomal_bL9_C"/>
</dbReference>
<evidence type="ECO:0000259" key="8">
    <source>
        <dbReference type="Pfam" id="PF03948"/>
    </source>
</evidence>
<comment type="similarity">
    <text evidence="1">Belongs to the bacterial ribosomal protein bL9 family.</text>
</comment>
<dbReference type="InterPro" id="IPR036935">
    <property type="entry name" value="Ribosomal_bL9_N_sf"/>
</dbReference>
<dbReference type="Gene3D" id="3.10.430.100">
    <property type="entry name" value="Ribosomal protein L9, C-terminal domain"/>
    <property type="match status" value="1"/>
</dbReference>
<evidence type="ECO:0000313" key="9">
    <source>
        <dbReference type="EMBL" id="KAJ3170970.1"/>
    </source>
</evidence>
<dbReference type="Pfam" id="PF03948">
    <property type="entry name" value="Ribosomal_L9_C"/>
    <property type="match status" value="1"/>
</dbReference>
<dbReference type="Proteomes" id="UP001212152">
    <property type="component" value="Unassembled WGS sequence"/>
</dbReference>
<evidence type="ECO:0000256" key="4">
    <source>
        <dbReference type="ARBA" id="ARBA00022980"/>
    </source>
</evidence>
<accession>A0AAD5TDF1</accession>
<dbReference type="SUPFAM" id="SSF55653">
    <property type="entry name" value="Ribosomal protein L9 C-domain"/>
    <property type="match status" value="1"/>
</dbReference>
<keyword evidence="10" id="KW-1185">Reference proteome</keyword>
<keyword evidence="5" id="KW-0687">Ribonucleoprotein</keyword>
<protein>
    <recommendedName>
        <fullName evidence="6">50S ribosomal protein L9, chloroplastic</fullName>
    </recommendedName>
</protein>
<reference evidence="9" key="1">
    <citation type="submission" date="2020-05" db="EMBL/GenBank/DDBJ databases">
        <title>Phylogenomic resolution of chytrid fungi.</title>
        <authorList>
            <person name="Stajich J.E."/>
            <person name="Amses K."/>
            <person name="Simmons R."/>
            <person name="Seto K."/>
            <person name="Myers J."/>
            <person name="Bonds A."/>
            <person name="Quandt C.A."/>
            <person name="Barry K."/>
            <person name="Liu P."/>
            <person name="Grigoriev I."/>
            <person name="Longcore J.E."/>
            <person name="James T.Y."/>
        </authorList>
    </citation>
    <scope>NUCLEOTIDE SEQUENCE</scope>
    <source>
        <strain evidence="9">JEL0379</strain>
    </source>
</reference>
<organism evidence="9 10">
    <name type="scientific">Geranomyces variabilis</name>
    <dbReference type="NCBI Taxonomy" id="109894"/>
    <lineage>
        <taxon>Eukaryota</taxon>
        <taxon>Fungi</taxon>
        <taxon>Fungi incertae sedis</taxon>
        <taxon>Chytridiomycota</taxon>
        <taxon>Chytridiomycota incertae sedis</taxon>
        <taxon>Chytridiomycetes</taxon>
        <taxon>Spizellomycetales</taxon>
        <taxon>Powellomycetaceae</taxon>
        <taxon>Geranomyces</taxon>
    </lineage>
</organism>
<dbReference type="AlphaFoldDB" id="A0AAD5TDF1"/>
<dbReference type="Pfam" id="PF01281">
    <property type="entry name" value="Ribosomal_L9_N"/>
    <property type="match status" value="1"/>
</dbReference>
<proteinExistence type="inferred from homology"/>
<dbReference type="InterPro" id="IPR020070">
    <property type="entry name" value="Ribosomal_bL9_N"/>
</dbReference>
<evidence type="ECO:0000256" key="3">
    <source>
        <dbReference type="ARBA" id="ARBA00022884"/>
    </source>
</evidence>
<comment type="caution">
    <text evidence="9">The sequence shown here is derived from an EMBL/GenBank/DDBJ whole genome shotgun (WGS) entry which is preliminary data.</text>
</comment>
<dbReference type="GO" id="GO:0005840">
    <property type="term" value="C:ribosome"/>
    <property type="evidence" value="ECO:0007669"/>
    <property type="project" value="UniProtKB-KW"/>
</dbReference>
<dbReference type="GO" id="GO:0003735">
    <property type="term" value="F:structural constituent of ribosome"/>
    <property type="evidence" value="ECO:0007669"/>
    <property type="project" value="InterPro"/>
</dbReference>
<dbReference type="PANTHER" id="PTHR21368">
    <property type="entry name" value="50S RIBOSOMAL PROTEIN L9"/>
    <property type="match status" value="1"/>
</dbReference>
<keyword evidence="2" id="KW-0699">rRNA-binding</keyword>
<dbReference type="InterPro" id="IPR036791">
    <property type="entry name" value="Ribosomal_bL9_C_sf"/>
</dbReference>
<dbReference type="GO" id="GO:0019843">
    <property type="term" value="F:rRNA binding"/>
    <property type="evidence" value="ECO:0007669"/>
    <property type="project" value="UniProtKB-KW"/>
</dbReference>
<keyword evidence="4" id="KW-0689">Ribosomal protein</keyword>
<sequence>MPFPRPPLHTGIQALRPAVVRNPRAVCFVCAQRTKFSKPDIHVFLREDIPGIGDKGEIALANLAQARNYLVPFGLAYYVPRVKGKPILPEGWEPRIREDDVVLETIVPAFSSVRVERRQTQTETGSATPAKPNRGERLTLDSEKHAALQLVPQLTFERVRMRAESDRIYGSVTPEDIVLDLLNKHGIVLEKEAVRLEARIKEIGSHSVQVTIGEMPSVELQIVVADSA</sequence>
<dbReference type="GO" id="GO:1990904">
    <property type="term" value="C:ribonucleoprotein complex"/>
    <property type="evidence" value="ECO:0007669"/>
    <property type="project" value="UniProtKB-KW"/>
</dbReference>
<dbReference type="EMBL" id="JADGJQ010000089">
    <property type="protein sequence ID" value="KAJ3170970.1"/>
    <property type="molecule type" value="Genomic_DNA"/>
</dbReference>
<gene>
    <name evidence="9" type="ORF">HDU87_008445</name>
</gene>
<dbReference type="SUPFAM" id="SSF55658">
    <property type="entry name" value="L9 N-domain-like"/>
    <property type="match status" value="1"/>
</dbReference>
<evidence type="ECO:0000256" key="5">
    <source>
        <dbReference type="ARBA" id="ARBA00023274"/>
    </source>
</evidence>
<dbReference type="InterPro" id="IPR009027">
    <property type="entry name" value="Ribosomal_bL9/RNase_H1_N"/>
</dbReference>
<evidence type="ECO:0000313" key="10">
    <source>
        <dbReference type="Proteomes" id="UP001212152"/>
    </source>
</evidence>